<dbReference type="InParanoid" id="E8R1V4"/>
<dbReference type="KEGG" id="ipa:Isop_0785"/>
<protein>
    <submittedName>
        <fullName evidence="1">Uncharacterized protein</fullName>
    </submittedName>
</protein>
<proteinExistence type="predicted"/>
<dbReference type="EMBL" id="CP002353">
    <property type="protein sequence ID" value="ADV61376.1"/>
    <property type="molecule type" value="Genomic_DNA"/>
</dbReference>
<dbReference type="Proteomes" id="UP000008631">
    <property type="component" value="Chromosome"/>
</dbReference>
<gene>
    <name evidence="1" type="ordered locus">Isop_0785</name>
</gene>
<dbReference type="HOGENOM" id="CLU_3118697_0_0_0"/>
<accession>E8R1V4</accession>
<organism evidence="1 2">
    <name type="scientific">Isosphaera pallida (strain ATCC 43644 / DSM 9630 / IS1B)</name>
    <dbReference type="NCBI Taxonomy" id="575540"/>
    <lineage>
        <taxon>Bacteria</taxon>
        <taxon>Pseudomonadati</taxon>
        <taxon>Planctomycetota</taxon>
        <taxon>Planctomycetia</taxon>
        <taxon>Isosphaerales</taxon>
        <taxon>Isosphaeraceae</taxon>
        <taxon>Isosphaera</taxon>
    </lineage>
</organism>
<sequence length="50" mass="5542">MIDERHSHLRSCPFPSLGMVERSGGIPLAMTPASMNEITGHLRRKKLPKG</sequence>
<name>E8R1V4_ISOPI</name>
<keyword evidence="2" id="KW-1185">Reference proteome</keyword>
<evidence type="ECO:0000313" key="1">
    <source>
        <dbReference type="EMBL" id="ADV61376.1"/>
    </source>
</evidence>
<evidence type="ECO:0000313" key="2">
    <source>
        <dbReference type="Proteomes" id="UP000008631"/>
    </source>
</evidence>
<dbReference type="STRING" id="575540.Isop_0785"/>
<dbReference type="AlphaFoldDB" id="E8R1V4"/>
<reference key="1">
    <citation type="submission" date="2010-11" db="EMBL/GenBank/DDBJ databases">
        <title>The complete sequence of chromosome of Isophaera pallida ATCC 43644.</title>
        <authorList>
            <consortium name="US DOE Joint Genome Institute (JGI-PGF)"/>
            <person name="Lucas S."/>
            <person name="Copeland A."/>
            <person name="Lapidus A."/>
            <person name="Bruce D."/>
            <person name="Goodwin L."/>
            <person name="Pitluck S."/>
            <person name="Kyrpides N."/>
            <person name="Mavromatis K."/>
            <person name="Pagani I."/>
            <person name="Ivanova N."/>
            <person name="Saunders E."/>
            <person name="Brettin T."/>
            <person name="Detter J.C."/>
            <person name="Han C."/>
            <person name="Tapia R."/>
            <person name="Land M."/>
            <person name="Hauser L."/>
            <person name="Markowitz V."/>
            <person name="Cheng J.-F."/>
            <person name="Hugenholtz P."/>
            <person name="Woyke T."/>
            <person name="Wu D."/>
            <person name="Eisen J.A."/>
        </authorList>
    </citation>
    <scope>NUCLEOTIDE SEQUENCE</scope>
    <source>
        <strain>ATCC 43644</strain>
    </source>
</reference>
<reference evidence="1 2" key="2">
    <citation type="journal article" date="2011" name="Stand. Genomic Sci.">
        <title>Complete genome sequence of Isosphaera pallida type strain (IS1B).</title>
        <authorList>
            <consortium name="US DOE Joint Genome Institute (JGI-PGF)"/>
            <person name="Goker M."/>
            <person name="Cleland D."/>
            <person name="Saunders E."/>
            <person name="Lapidus A."/>
            <person name="Nolan M."/>
            <person name="Lucas S."/>
            <person name="Hammon N."/>
            <person name="Deshpande S."/>
            <person name="Cheng J.F."/>
            <person name="Tapia R."/>
            <person name="Han C."/>
            <person name="Goodwin L."/>
            <person name="Pitluck S."/>
            <person name="Liolios K."/>
            <person name="Pagani I."/>
            <person name="Ivanova N."/>
            <person name="Mavromatis K."/>
            <person name="Pati A."/>
            <person name="Chen A."/>
            <person name="Palaniappan K."/>
            <person name="Land M."/>
            <person name="Hauser L."/>
            <person name="Chang Y.J."/>
            <person name="Jeffries C.D."/>
            <person name="Detter J.C."/>
            <person name="Beck B."/>
            <person name="Woyke T."/>
            <person name="Bristow J."/>
            <person name="Eisen J.A."/>
            <person name="Markowitz V."/>
            <person name="Hugenholtz P."/>
            <person name="Kyrpides N.C."/>
            <person name="Klenk H.P."/>
        </authorList>
    </citation>
    <scope>NUCLEOTIDE SEQUENCE [LARGE SCALE GENOMIC DNA]</scope>
    <source>
        <strain evidence="2">ATCC 43644 / DSM 9630 / IS1B</strain>
    </source>
</reference>